<dbReference type="GeneID" id="29454226"/>
<dbReference type="GO" id="GO:0051262">
    <property type="term" value="P:protein tetramerization"/>
    <property type="evidence" value="ECO:0007669"/>
    <property type="project" value="InterPro"/>
</dbReference>
<dbReference type="EMBL" id="NFLW01000023">
    <property type="protein sequence ID" value="OUQ67380.1"/>
    <property type="molecule type" value="Genomic_DNA"/>
</dbReference>
<comment type="similarity">
    <text evidence="1">Belongs to the SecB family.</text>
</comment>
<proteinExistence type="inferred from homology"/>
<evidence type="ECO:0000256" key="4">
    <source>
        <dbReference type="ARBA" id="ARBA00023010"/>
    </source>
</evidence>
<dbReference type="RefSeq" id="WP_004300320.1">
    <property type="nucleotide sequence ID" value="NZ_JADYTM010000042.1"/>
</dbReference>
<evidence type="ECO:0000313" key="6">
    <source>
        <dbReference type="Proteomes" id="UP000196036"/>
    </source>
</evidence>
<dbReference type="SUPFAM" id="SSF54611">
    <property type="entry name" value="SecB-like"/>
    <property type="match status" value="1"/>
</dbReference>
<keyword evidence="2" id="KW-0813">Transport</keyword>
<evidence type="ECO:0000313" key="5">
    <source>
        <dbReference type="EMBL" id="OUQ67380.1"/>
    </source>
</evidence>
<gene>
    <name evidence="5" type="ORF">B5E52_12290</name>
</gene>
<evidence type="ECO:0000256" key="2">
    <source>
        <dbReference type="ARBA" id="ARBA00022448"/>
    </source>
</evidence>
<dbReference type="InterPro" id="IPR035958">
    <property type="entry name" value="SecB-like_sf"/>
</dbReference>
<dbReference type="Gene3D" id="3.10.420.10">
    <property type="entry name" value="SecB-like"/>
    <property type="match status" value="1"/>
</dbReference>
<evidence type="ECO:0000256" key="1">
    <source>
        <dbReference type="ARBA" id="ARBA00009990"/>
    </source>
</evidence>
<organism evidence="5 6">
    <name type="scientific">Bacteroides xylanisolvens</name>
    <dbReference type="NCBI Taxonomy" id="371601"/>
    <lineage>
        <taxon>Bacteria</taxon>
        <taxon>Pseudomonadati</taxon>
        <taxon>Bacteroidota</taxon>
        <taxon>Bacteroidia</taxon>
        <taxon>Bacteroidales</taxon>
        <taxon>Bacteroidaceae</taxon>
        <taxon>Bacteroides</taxon>
    </lineage>
</organism>
<reference evidence="6" key="1">
    <citation type="submission" date="2017-04" db="EMBL/GenBank/DDBJ databases">
        <title>Function of individual gut microbiota members based on whole genome sequencing of pure cultures obtained from chicken caecum.</title>
        <authorList>
            <person name="Medvecky M."/>
            <person name="Cejkova D."/>
            <person name="Polansky O."/>
            <person name="Karasova D."/>
            <person name="Kubasova T."/>
            <person name="Cizek A."/>
            <person name="Rychlik I."/>
        </authorList>
    </citation>
    <scope>NUCLEOTIDE SEQUENCE [LARGE SCALE GENOMIC DNA]</scope>
    <source>
        <strain evidence="6">An109</strain>
    </source>
</reference>
<dbReference type="GO" id="GO:0051082">
    <property type="term" value="F:unfolded protein binding"/>
    <property type="evidence" value="ECO:0007669"/>
    <property type="project" value="InterPro"/>
</dbReference>
<dbReference type="InterPro" id="IPR003708">
    <property type="entry name" value="SecB"/>
</dbReference>
<evidence type="ECO:0000256" key="3">
    <source>
        <dbReference type="ARBA" id="ARBA00022927"/>
    </source>
</evidence>
<evidence type="ECO:0008006" key="7">
    <source>
        <dbReference type="Google" id="ProtNLM"/>
    </source>
</evidence>
<protein>
    <recommendedName>
        <fullName evidence="7">Preprotein translocase subunit SecB</fullName>
    </recommendedName>
</protein>
<name>A0A1Y4VBB7_9BACE</name>
<dbReference type="GO" id="GO:0015031">
    <property type="term" value="P:protein transport"/>
    <property type="evidence" value="ECO:0007669"/>
    <property type="project" value="UniProtKB-KW"/>
</dbReference>
<dbReference type="Proteomes" id="UP000196036">
    <property type="component" value="Unassembled WGS sequence"/>
</dbReference>
<keyword evidence="3" id="KW-0653">Protein transport</keyword>
<comment type="caution">
    <text evidence="5">The sequence shown here is derived from an EMBL/GenBank/DDBJ whole genome shotgun (WGS) entry which is preliminary data.</text>
</comment>
<dbReference type="Pfam" id="PF02556">
    <property type="entry name" value="SecB"/>
    <property type="match status" value="1"/>
</dbReference>
<keyword evidence="4" id="KW-0811">Translocation</keyword>
<accession>A0A1Y4VBB7</accession>
<dbReference type="AlphaFoldDB" id="A0A1Y4VBB7"/>
<sequence length="139" mass="15829">MERKAIVSKFRLKNYVIDKSIFDYNGEEVSSERNIGFDVKGLIKKDNLFELTLITKIVDENKALKIFVQVVATYEFSSDITQKTLSDMFYKNAPAIIFPYVRAYVSSLTVLSGIDAVNIPTMNLTSIAEDLKENTKKEE</sequence>